<evidence type="ECO:0000256" key="3">
    <source>
        <dbReference type="ARBA" id="ARBA00022722"/>
    </source>
</evidence>
<dbReference type="SUPFAM" id="SSF81593">
    <property type="entry name" value="Nucleotidyltransferase substrate binding subunit/domain"/>
    <property type="match status" value="1"/>
</dbReference>
<sequence>MKLNKRDIVRLKHIQGAIVAIQSFTEGVDESSFNKNELIQSAVIRQFEIIGEASSRVTEETQQVFPEVEWRTIKNFRNLLIHEYFRVDAAEVWYSVLNDLPVLKSQIEEILARVQ</sequence>
<evidence type="ECO:0000313" key="7">
    <source>
        <dbReference type="Proteomes" id="UP000317557"/>
    </source>
</evidence>
<dbReference type="Proteomes" id="UP000317557">
    <property type="component" value="Unassembled WGS sequence"/>
</dbReference>
<evidence type="ECO:0000313" key="6">
    <source>
        <dbReference type="EMBL" id="SMO45958.1"/>
    </source>
</evidence>
<dbReference type="InterPro" id="IPR008201">
    <property type="entry name" value="HepT-like"/>
</dbReference>
<keyword evidence="2" id="KW-1277">Toxin-antitoxin system</keyword>
<evidence type="ECO:0000256" key="2">
    <source>
        <dbReference type="ARBA" id="ARBA00022649"/>
    </source>
</evidence>
<dbReference type="Pfam" id="PF01934">
    <property type="entry name" value="HepT-like"/>
    <property type="match status" value="1"/>
</dbReference>
<dbReference type="InterPro" id="IPR051813">
    <property type="entry name" value="HepT_RNase_toxin"/>
</dbReference>
<dbReference type="OrthoDB" id="955324at2"/>
<dbReference type="RefSeq" id="WP_142453267.1">
    <property type="nucleotide sequence ID" value="NZ_FXTP01000002.1"/>
</dbReference>
<dbReference type="PANTHER" id="PTHR34139">
    <property type="entry name" value="UPF0331 PROTEIN MJ0127"/>
    <property type="match status" value="1"/>
</dbReference>
<dbReference type="GO" id="GO:0004540">
    <property type="term" value="F:RNA nuclease activity"/>
    <property type="evidence" value="ECO:0007669"/>
    <property type="project" value="InterPro"/>
</dbReference>
<keyword evidence="4" id="KW-0547">Nucleotide-binding</keyword>
<organism evidence="6 7">
    <name type="scientific">Gracilimonas mengyeensis</name>
    <dbReference type="NCBI Taxonomy" id="1302730"/>
    <lineage>
        <taxon>Bacteria</taxon>
        <taxon>Pseudomonadati</taxon>
        <taxon>Balneolota</taxon>
        <taxon>Balneolia</taxon>
        <taxon>Balneolales</taxon>
        <taxon>Balneolaceae</taxon>
        <taxon>Gracilimonas</taxon>
    </lineage>
</organism>
<dbReference type="PANTHER" id="PTHR34139:SF1">
    <property type="entry name" value="RNASE MJ1380-RELATED"/>
    <property type="match status" value="1"/>
</dbReference>
<keyword evidence="5" id="KW-0378">Hydrolase</keyword>
<dbReference type="AlphaFoldDB" id="A0A521BFT7"/>
<dbReference type="EMBL" id="FXTP01000002">
    <property type="protein sequence ID" value="SMO45958.1"/>
    <property type="molecule type" value="Genomic_DNA"/>
</dbReference>
<dbReference type="GO" id="GO:0110001">
    <property type="term" value="C:toxin-antitoxin complex"/>
    <property type="evidence" value="ECO:0007669"/>
    <property type="project" value="InterPro"/>
</dbReference>
<reference evidence="6 7" key="1">
    <citation type="submission" date="2017-05" db="EMBL/GenBank/DDBJ databases">
        <authorList>
            <person name="Varghese N."/>
            <person name="Submissions S."/>
        </authorList>
    </citation>
    <scope>NUCLEOTIDE SEQUENCE [LARGE SCALE GENOMIC DNA]</scope>
    <source>
        <strain evidence="6 7">DSM 21985</strain>
    </source>
</reference>
<dbReference type="GO" id="GO:0016787">
    <property type="term" value="F:hydrolase activity"/>
    <property type="evidence" value="ECO:0007669"/>
    <property type="project" value="UniProtKB-KW"/>
</dbReference>
<dbReference type="GO" id="GO:0000166">
    <property type="term" value="F:nucleotide binding"/>
    <property type="evidence" value="ECO:0007669"/>
    <property type="project" value="UniProtKB-KW"/>
</dbReference>
<keyword evidence="7" id="KW-1185">Reference proteome</keyword>
<proteinExistence type="predicted"/>
<gene>
    <name evidence="6" type="ORF">SAMN06265219_102263</name>
</gene>
<protein>
    <submittedName>
        <fullName evidence="6">Uncharacterized conserved protein, contains HEPN domain</fullName>
    </submittedName>
</protein>
<evidence type="ECO:0000256" key="4">
    <source>
        <dbReference type="ARBA" id="ARBA00022741"/>
    </source>
</evidence>
<keyword evidence="3" id="KW-0540">Nuclease</keyword>
<accession>A0A521BFT7</accession>
<evidence type="ECO:0000256" key="1">
    <source>
        <dbReference type="ARBA" id="ARBA00022553"/>
    </source>
</evidence>
<keyword evidence="1" id="KW-0597">Phosphoprotein</keyword>
<evidence type="ECO:0000256" key="5">
    <source>
        <dbReference type="ARBA" id="ARBA00022801"/>
    </source>
</evidence>
<name>A0A521BFT7_9BACT</name>